<sequence>MTTTTLSLKDLVGEMTGNKTTNGYDVLVAYTQSKVNDLLKARADSLTDLQTLGPFTLQLWDLRKKEYYPMVVNLKVKSPVLKFQGVENVILRYDVESGNTKIENNDAEDLPAGLVIELTAKLSNVSGTVNAAGEFTETTVSGGGPASVKPPGYKVVLNQSDKQAAQGVCIDMKTVQADVKAVEGSTPLAGQKAEDLKAIRSNIANHFQEAATVKYYLAGVSNTYAGEANAHILRPVSFNFTIAAGGTDDATLCMWIEVSHGANNGTPTTGQSSATFHPKDKDRIPLATGSTGSVILSHDIVWDQFLKPNLDKSFIEMKAEPSTSEAAYKATGQLNTPTYFKAKVNIEKYETLYSRTLKRDEIAFWPRWPESTISINRGIAKSTDNAATIAYKSGERTVNWSWSYSPFNGKSQGDAGTAYLTYSWGARGKWTNTTTGDHPNTISMEWDRDAHWTITGRAKEKDGFTKFAMAMSGNSTDSTVPADLTDSTVPGPNVNLTMNSLDYFLTTNLICPGKHMFKAHAIGKDDTKGLAVPHDLIITGDIDTSAT</sequence>
<dbReference type="OrthoDB" id="5083627at2759"/>
<evidence type="ECO:0000313" key="1">
    <source>
        <dbReference type="EMBL" id="KAE8155238.1"/>
    </source>
</evidence>
<dbReference type="EMBL" id="ML742023">
    <property type="protein sequence ID" value="KAE8155238.1"/>
    <property type="molecule type" value="Genomic_DNA"/>
</dbReference>
<reference evidence="1 2" key="1">
    <citation type="submission" date="2019-04" db="EMBL/GenBank/DDBJ databases">
        <title>Friends and foes A comparative genomics study of 23 Aspergillus species from section Flavi.</title>
        <authorList>
            <consortium name="DOE Joint Genome Institute"/>
            <person name="Kjaerbolling I."/>
            <person name="Vesth T."/>
            <person name="Frisvad J.C."/>
            <person name="Nybo J.L."/>
            <person name="Theobald S."/>
            <person name="Kildgaard S."/>
            <person name="Isbrandt T."/>
            <person name="Kuo A."/>
            <person name="Sato A."/>
            <person name="Lyhne E.K."/>
            <person name="Kogle M.E."/>
            <person name="Wiebenga A."/>
            <person name="Kun R.S."/>
            <person name="Lubbers R.J."/>
            <person name="Makela M.R."/>
            <person name="Barry K."/>
            <person name="Chovatia M."/>
            <person name="Clum A."/>
            <person name="Daum C."/>
            <person name="Haridas S."/>
            <person name="He G."/>
            <person name="LaButti K."/>
            <person name="Lipzen A."/>
            <person name="Mondo S."/>
            <person name="Riley R."/>
            <person name="Salamov A."/>
            <person name="Simmons B.A."/>
            <person name="Magnuson J.K."/>
            <person name="Henrissat B."/>
            <person name="Mortensen U.H."/>
            <person name="Larsen T.O."/>
            <person name="Devries R.P."/>
            <person name="Grigoriev I.V."/>
            <person name="Machida M."/>
            <person name="Baker S.E."/>
            <person name="Andersen M.R."/>
        </authorList>
    </citation>
    <scope>NUCLEOTIDE SEQUENCE [LARGE SCALE GENOMIC DNA]</scope>
    <source>
        <strain evidence="1 2">IBT 18842</strain>
    </source>
</reference>
<keyword evidence="2" id="KW-1185">Reference proteome</keyword>
<name>A0A5N6U9F3_ASPAV</name>
<accession>A0A5N6U9F3</accession>
<dbReference type="AlphaFoldDB" id="A0A5N6U9F3"/>
<protein>
    <submittedName>
        <fullName evidence="1">Uncharacterized protein</fullName>
    </submittedName>
</protein>
<gene>
    <name evidence="1" type="ORF">BDV25DRAFT_134986</name>
</gene>
<dbReference type="Proteomes" id="UP000325780">
    <property type="component" value="Unassembled WGS sequence"/>
</dbReference>
<evidence type="ECO:0000313" key="2">
    <source>
        <dbReference type="Proteomes" id="UP000325780"/>
    </source>
</evidence>
<proteinExistence type="predicted"/>
<organism evidence="1 2">
    <name type="scientific">Aspergillus avenaceus</name>
    <dbReference type="NCBI Taxonomy" id="36643"/>
    <lineage>
        <taxon>Eukaryota</taxon>
        <taxon>Fungi</taxon>
        <taxon>Dikarya</taxon>
        <taxon>Ascomycota</taxon>
        <taxon>Pezizomycotina</taxon>
        <taxon>Eurotiomycetes</taxon>
        <taxon>Eurotiomycetidae</taxon>
        <taxon>Eurotiales</taxon>
        <taxon>Aspergillaceae</taxon>
        <taxon>Aspergillus</taxon>
        <taxon>Aspergillus subgen. Circumdati</taxon>
    </lineage>
</organism>